<protein>
    <submittedName>
        <fullName evidence="1">Uncharacterized protein</fullName>
    </submittedName>
</protein>
<name>A0ABR2AZ50_9ROSI</name>
<sequence>MFLIIMSQGRTPFERRKLDPLMTRFGWARGGSGVEILSFSLVLTFFSVFRELFDPTLSKESFKSFNGLDGLFTDVLIVLTFGFSDGLFRLPRALLIG</sequence>
<keyword evidence="2" id="KW-1185">Reference proteome</keyword>
<dbReference type="Proteomes" id="UP001472677">
    <property type="component" value="Unassembled WGS sequence"/>
</dbReference>
<evidence type="ECO:0000313" key="1">
    <source>
        <dbReference type="EMBL" id="KAK8499519.1"/>
    </source>
</evidence>
<proteinExistence type="predicted"/>
<accession>A0ABR2AZ50</accession>
<organism evidence="1 2">
    <name type="scientific">Hibiscus sabdariffa</name>
    <name type="common">roselle</name>
    <dbReference type="NCBI Taxonomy" id="183260"/>
    <lineage>
        <taxon>Eukaryota</taxon>
        <taxon>Viridiplantae</taxon>
        <taxon>Streptophyta</taxon>
        <taxon>Embryophyta</taxon>
        <taxon>Tracheophyta</taxon>
        <taxon>Spermatophyta</taxon>
        <taxon>Magnoliopsida</taxon>
        <taxon>eudicotyledons</taxon>
        <taxon>Gunneridae</taxon>
        <taxon>Pentapetalae</taxon>
        <taxon>rosids</taxon>
        <taxon>malvids</taxon>
        <taxon>Malvales</taxon>
        <taxon>Malvaceae</taxon>
        <taxon>Malvoideae</taxon>
        <taxon>Hibiscus</taxon>
    </lineage>
</organism>
<comment type="caution">
    <text evidence="1">The sequence shown here is derived from an EMBL/GenBank/DDBJ whole genome shotgun (WGS) entry which is preliminary data.</text>
</comment>
<evidence type="ECO:0000313" key="2">
    <source>
        <dbReference type="Proteomes" id="UP001472677"/>
    </source>
</evidence>
<gene>
    <name evidence="1" type="ORF">V6N12_011604</name>
</gene>
<reference evidence="1 2" key="1">
    <citation type="journal article" date="2024" name="G3 (Bethesda)">
        <title>Genome assembly of Hibiscus sabdariffa L. provides insights into metabolisms of medicinal natural products.</title>
        <authorList>
            <person name="Kim T."/>
        </authorList>
    </citation>
    <scope>NUCLEOTIDE SEQUENCE [LARGE SCALE GENOMIC DNA]</scope>
    <source>
        <strain evidence="1">TK-2024</strain>
        <tissue evidence="1">Old leaves</tissue>
    </source>
</reference>
<dbReference type="EMBL" id="JBBPBM010000235">
    <property type="protein sequence ID" value="KAK8499519.1"/>
    <property type="molecule type" value="Genomic_DNA"/>
</dbReference>